<dbReference type="OrthoDB" id="2162994at2759"/>
<evidence type="ECO:0000313" key="2">
    <source>
        <dbReference type="Proteomes" id="UP000007798"/>
    </source>
</evidence>
<dbReference type="EMBL" id="CH964294">
    <property type="protein sequence ID" value="KRG00398.1"/>
    <property type="molecule type" value="Genomic_DNA"/>
</dbReference>
<dbReference type="AlphaFoldDB" id="A0A0Q9X6G0"/>
<keyword evidence="2" id="KW-1185">Reference proteome</keyword>
<sequence>MSKVEDETEIEQYRNLQQQLETAAVLMDISKKIVISPPCSNPQSPCLTTVKDSSIKSSVIKKKRPTNDNELQGLVEIDLSIKKHKMEYFKQRNSIPIHRPCQNPIIENQISCLNRGSDVNNHSITITDMLPSNCKIKLKSNTNAENAFCCHTDSGDSSDSNKLEMDIAPTINDRQSPDSLSSDHATDAATTQLWQALARSAAKNNEQIPTTQIIRTMMSQPFFSPVSSTVSFAKVPDEPIALLKDLSDAQYSKAKACRRKQSFPTKTDCCETTTSKITDRCQRKECTSNIMLDTLKDKKCGKDLGKQSVETMMGTTRLFRKNSNFHNSRHDIDETVEKLPRDNCEAACACTPPRKSTQRIARQWDMLACSDEDTNTRWDKRSSQEKAKEFATHLAKTFTPFSIC</sequence>
<name>A0A0Q9X6G0_DROWI</name>
<dbReference type="STRING" id="7260.A0A0Q9X6G0"/>
<gene>
    <name evidence="1" type="primary">Dwil\GK18561</name>
    <name evidence="1" type="ORF">Dwil_GK18561</name>
</gene>
<accession>A0A0Q9X6G0</accession>
<dbReference type="eggNOG" id="KOG1601">
    <property type="taxonomic scope" value="Eukaryota"/>
</dbReference>
<reference evidence="1 2" key="1">
    <citation type="journal article" date="2007" name="Nature">
        <title>Evolution of genes and genomes on the Drosophila phylogeny.</title>
        <authorList>
            <consortium name="Drosophila 12 Genomes Consortium"/>
            <person name="Clark A.G."/>
            <person name="Eisen M.B."/>
            <person name="Smith D.R."/>
            <person name="Bergman C.M."/>
            <person name="Oliver B."/>
            <person name="Markow T.A."/>
            <person name="Kaufman T.C."/>
            <person name="Kellis M."/>
            <person name="Gelbart W."/>
            <person name="Iyer V.N."/>
            <person name="Pollard D.A."/>
            <person name="Sackton T.B."/>
            <person name="Larracuente A.M."/>
            <person name="Singh N.D."/>
            <person name="Abad J.P."/>
            <person name="Abt D.N."/>
            <person name="Adryan B."/>
            <person name="Aguade M."/>
            <person name="Akashi H."/>
            <person name="Anderson W.W."/>
            <person name="Aquadro C.F."/>
            <person name="Ardell D.H."/>
            <person name="Arguello R."/>
            <person name="Artieri C.G."/>
            <person name="Barbash D.A."/>
            <person name="Barker D."/>
            <person name="Barsanti P."/>
            <person name="Batterham P."/>
            <person name="Batzoglou S."/>
            <person name="Begun D."/>
            <person name="Bhutkar A."/>
            <person name="Blanco E."/>
            <person name="Bosak S.A."/>
            <person name="Bradley R.K."/>
            <person name="Brand A.D."/>
            <person name="Brent M.R."/>
            <person name="Brooks A.N."/>
            <person name="Brown R.H."/>
            <person name="Butlin R.K."/>
            <person name="Caggese C."/>
            <person name="Calvi B.R."/>
            <person name="Bernardo de Carvalho A."/>
            <person name="Caspi A."/>
            <person name="Castrezana S."/>
            <person name="Celniker S.E."/>
            <person name="Chang J.L."/>
            <person name="Chapple C."/>
            <person name="Chatterji S."/>
            <person name="Chinwalla A."/>
            <person name="Civetta A."/>
            <person name="Clifton S.W."/>
            <person name="Comeron J.M."/>
            <person name="Costello J.C."/>
            <person name="Coyne J.A."/>
            <person name="Daub J."/>
            <person name="David R.G."/>
            <person name="Delcher A.L."/>
            <person name="Delehaunty K."/>
            <person name="Do C.B."/>
            <person name="Ebling H."/>
            <person name="Edwards K."/>
            <person name="Eickbush T."/>
            <person name="Evans J.D."/>
            <person name="Filipski A."/>
            <person name="Findeiss S."/>
            <person name="Freyhult E."/>
            <person name="Fulton L."/>
            <person name="Fulton R."/>
            <person name="Garcia A.C."/>
            <person name="Gardiner A."/>
            <person name="Garfield D.A."/>
            <person name="Garvin B.E."/>
            <person name="Gibson G."/>
            <person name="Gilbert D."/>
            <person name="Gnerre S."/>
            <person name="Godfrey J."/>
            <person name="Good R."/>
            <person name="Gotea V."/>
            <person name="Gravely B."/>
            <person name="Greenberg A.J."/>
            <person name="Griffiths-Jones S."/>
            <person name="Gross S."/>
            <person name="Guigo R."/>
            <person name="Gustafson E.A."/>
            <person name="Haerty W."/>
            <person name="Hahn M.W."/>
            <person name="Halligan D.L."/>
            <person name="Halpern A.L."/>
            <person name="Halter G.M."/>
            <person name="Han M.V."/>
            <person name="Heger A."/>
            <person name="Hillier L."/>
            <person name="Hinrichs A.S."/>
            <person name="Holmes I."/>
            <person name="Hoskins R.A."/>
            <person name="Hubisz M.J."/>
            <person name="Hultmark D."/>
            <person name="Huntley M.A."/>
            <person name="Jaffe D.B."/>
            <person name="Jagadeeshan S."/>
            <person name="Jeck W.R."/>
            <person name="Johnson J."/>
            <person name="Jones C.D."/>
            <person name="Jordan W.C."/>
            <person name="Karpen G.H."/>
            <person name="Kataoka E."/>
            <person name="Keightley P.D."/>
            <person name="Kheradpour P."/>
            <person name="Kirkness E.F."/>
            <person name="Koerich L.B."/>
            <person name="Kristiansen K."/>
            <person name="Kudrna D."/>
            <person name="Kulathinal R.J."/>
            <person name="Kumar S."/>
            <person name="Kwok R."/>
            <person name="Lander E."/>
            <person name="Langley C.H."/>
            <person name="Lapoint R."/>
            <person name="Lazzaro B.P."/>
            <person name="Lee S.J."/>
            <person name="Levesque L."/>
            <person name="Li R."/>
            <person name="Lin C.F."/>
            <person name="Lin M.F."/>
            <person name="Lindblad-Toh K."/>
            <person name="Llopart A."/>
            <person name="Long M."/>
            <person name="Low L."/>
            <person name="Lozovsky E."/>
            <person name="Lu J."/>
            <person name="Luo M."/>
            <person name="Machado C.A."/>
            <person name="Makalowski W."/>
            <person name="Marzo M."/>
            <person name="Matsuda M."/>
            <person name="Matzkin L."/>
            <person name="McAllister B."/>
            <person name="McBride C.S."/>
            <person name="McKernan B."/>
            <person name="McKernan K."/>
            <person name="Mendez-Lago M."/>
            <person name="Minx P."/>
            <person name="Mollenhauer M.U."/>
            <person name="Montooth K."/>
            <person name="Mount S.M."/>
            <person name="Mu X."/>
            <person name="Myers E."/>
            <person name="Negre B."/>
            <person name="Newfeld S."/>
            <person name="Nielsen R."/>
            <person name="Noor M.A."/>
            <person name="O'Grady P."/>
            <person name="Pachter L."/>
            <person name="Papaceit M."/>
            <person name="Parisi M.J."/>
            <person name="Parisi M."/>
            <person name="Parts L."/>
            <person name="Pedersen J.S."/>
            <person name="Pesole G."/>
            <person name="Phillippy A.M."/>
            <person name="Ponting C.P."/>
            <person name="Pop M."/>
            <person name="Porcelli D."/>
            <person name="Powell J.R."/>
            <person name="Prohaska S."/>
            <person name="Pruitt K."/>
            <person name="Puig M."/>
            <person name="Quesneville H."/>
            <person name="Ram K.R."/>
            <person name="Rand D."/>
            <person name="Rasmussen M.D."/>
            <person name="Reed L.K."/>
            <person name="Reenan R."/>
            <person name="Reily A."/>
            <person name="Remington K.A."/>
            <person name="Rieger T.T."/>
            <person name="Ritchie M.G."/>
            <person name="Robin C."/>
            <person name="Rogers Y.H."/>
            <person name="Rohde C."/>
            <person name="Rozas J."/>
            <person name="Rubenfield M.J."/>
            <person name="Ruiz A."/>
            <person name="Russo S."/>
            <person name="Salzberg S.L."/>
            <person name="Sanchez-Gracia A."/>
            <person name="Saranga D.J."/>
            <person name="Sato H."/>
            <person name="Schaeffer S.W."/>
            <person name="Schatz M.C."/>
            <person name="Schlenke T."/>
            <person name="Schwartz R."/>
            <person name="Segarra C."/>
            <person name="Singh R.S."/>
            <person name="Sirot L."/>
            <person name="Sirota M."/>
            <person name="Sisneros N.B."/>
            <person name="Smith C.D."/>
            <person name="Smith T.F."/>
            <person name="Spieth J."/>
            <person name="Stage D.E."/>
            <person name="Stark A."/>
            <person name="Stephan W."/>
            <person name="Strausberg R.L."/>
            <person name="Strempel S."/>
            <person name="Sturgill D."/>
            <person name="Sutton G."/>
            <person name="Sutton G.G."/>
            <person name="Tao W."/>
            <person name="Teichmann S."/>
            <person name="Tobari Y.N."/>
            <person name="Tomimura Y."/>
            <person name="Tsolas J.M."/>
            <person name="Valente V.L."/>
            <person name="Venter E."/>
            <person name="Venter J.C."/>
            <person name="Vicario S."/>
            <person name="Vieira F.G."/>
            <person name="Vilella A.J."/>
            <person name="Villasante A."/>
            <person name="Walenz B."/>
            <person name="Wang J."/>
            <person name="Wasserman M."/>
            <person name="Watts T."/>
            <person name="Wilson D."/>
            <person name="Wilson R.K."/>
            <person name="Wing R.A."/>
            <person name="Wolfner M.F."/>
            <person name="Wong A."/>
            <person name="Wong G.K."/>
            <person name="Wu C.I."/>
            <person name="Wu G."/>
            <person name="Yamamoto D."/>
            <person name="Yang H.P."/>
            <person name="Yang S.P."/>
            <person name="Yorke J.A."/>
            <person name="Yoshida K."/>
            <person name="Zdobnov E."/>
            <person name="Zhang P."/>
            <person name="Zhang Y."/>
            <person name="Zimin A.V."/>
            <person name="Baldwin J."/>
            <person name="Abdouelleil A."/>
            <person name="Abdulkadir J."/>
            <person name="Abebe A."/>
            <person name="Abera B."/>
            <person name="Abreu J."/>
            <person name="Acer S.C."/>
            <person name="Aftuck L."/>
            <person name="Alexander A."/>
            <person name="An P."/>
            <person name="Anderson E."/>
            <person name="Anderson S."/>
            <person name="Arachi H."/>
            <person name="Azer M."/>
            <person name="Bachantsang P."/>
            <person name="Barry A."/>
            <person name="Bayul T."/>
            <person name="Berlin A."/>
            <person name="Bessette D."/>
            <person name="Bloom T."/>
            <person name="Blye J."/>
            <person name="Boguslavskiy L."/>
            <person name="Bonnet C."/>
            <person name="Boukhgalter B."/>
            <person name="Bourzgui I."/>
            <person name="Brown A."/>
            <person name="Cahill P."/>
            <person name="Channer S."/>
            <person name="Cheshatsang Y."/>
            <person name="Chuda L."/>
            <person name="Citroen M."/>
            <person name="Collymore A."/>
            <person name="Cooke P."/>
            <person name="Costello M."/>
            <person name="D'Aco K."/>
            <person name="Daza R."/>
            <person name="De Haan G."/>
            <person name="DeGray S."/>
            <person name="DeMaso C."/>
            <person name="Dhargay N."/>
            <person name="Dooley K."/>
            <person name="Dooley E."/>
            <person name="Doricent M."/>
            <person name="Dorje P."/>
            <person name="Dorjee K."/>
            <person name="Dupes A."/>
            <person name="Elong R."/>
            <person name="Falk J."/>
            <person name="Farina A."/>
            <person name="Faro S."/>
            <person name="Ferguson D."/>
            <person name="Fisher S."/>
            <person name="Foley C.D."/>
            <person name="Franke A."/>
            <person name="Friedrich D."/>
            <person name="Gadbois L."/>
            <person name="Gearin G."/>
            <person name="Gearin C.R."/>
            <person name="Giannoukos G."/>
            <person name="Goode T."/>
            <person name="Graham J."/>
            <person name="Grandbois E."/>
            <person name="Grewal S."/>
            <person name="Gyaltsen K."/>
            <person name="Hafez N."/>
            <person name="Hagos B."/>
            <person name="Hall J."/>
            <person name="Henson C."/>
            <person name="Hollinger A."/>
            <person name="Honan T."/>
            <person name="Huard M.D."/>
            <person name="Hughes L."/>
            <person name="Hurhula B."/>
            <person name="Husby M.E."/>
            <person name="Kamat A."/>
            <person name="Kanga B."/>
            <person name="Kashin S."/>
            <person name="Khazanovich D."/>
            <person name="Kisner P."/>
            <person name="Lance K."/>
            <person name="Lara M."/>
            <person name="Lee W."/>
            <person name="Lennon N."/>
            <person name="Letendre F."/>
            <person name="LeVine R."/>
            <person name="Lipovsky A."/>
            <person name="Liu X."/>
            <person name="Liu J."/>
            <person name="Liu S."/>
            <person name="Lokyitsang T."/>
            <person name="Lokyitsang Y."/>
            <person name="Lubonja R."/>
            <person name="Lui A."/>
            <person name="MacDonald P."/>
            <person name="Magnisalis V."/>
            <person name="Maru K."/>
            <person name="Matthews C."/>
            <person name="McCusker W."/>
            <person name="McDonough S."/>
            <person name="Mehta T."/>
            <person name="Meldrim J."/>
            <person name="Meneus L."/>
            <person name="Mihai O."/>
            <person name="Mihalev A."/>
            <person name="Mihova T."/>
            <person name="Mittelman R."/>
            <person name="Mlenga V."/>
            <person name="Montmayeur A."/>
            <person name="Mulrain L."/>
            <person name="Navidi A."/>
            <person name="Naylor J."/>
            <person name="Negash T."/>
            <person name="Nguyen T."/>
            <person name="Nguyen N."/>
            <person name="Nicol R."/>
            <person name="Norbu C."/>
            <person name="Norbu N."/>
            <person name="Novod N."/>
            <person name="O'Neill B."/>
            <person name="Osman S."/>
            <person name="Markiewicz E."/>
            <person name="Oyono O.L."/>
            <person name="Patti C."/>
            <person name="Phunkhang P."/>
            <person name="Pierre F."/>
            <person name="Priest M."/>
            <person name="Raghuraman S."/>
            <person name="Rege F."/>
            <person name="Reyes R."/>
            <person name="Rise C."/>
            <person name="Rogov P."/>
            <person name="Ross K."/>
            <person name="Ryan E."/>
            <person name="Settipalli S."/>
            <person name="Shea T."/>
            <person name="Sherpa N."/>
            <person name="Shi L."/>
            <person name="Shih D."/>
            <person name="Sparrow T."/>
            <person name="Spaulding J."/>
            <person name="Stalker J."/>
            <person name="Stange-Thomann N."/>
            <person name="Stavropoulos S."/>
            <person name="Stone C."/>
            <person name="Strader C."/>
            <person name="Tesfaye S."/>
            <person name="Thomson T."/>
            <person name="Thoulutsang Y."/>
            <person name="Thoulutsang D."/>
            <person name="Topham K."/>
            <person name="Topping I."/>
            <person name="Tsamla T."/>
            <person name="Vassiliev H."/>
            <person name="Vo A."/>
            <person name="Wangchuk T."/>
            <person name="Wangdi T."/>
            <person name="Weiand M."/>
            <person name="Wilkinson J."/>
            <person name="Wilson A."/>
            <person name="Yadav S."/>
            <person name="Young G."/>
            <person name="Yu Q."/>
            <person name="Zembek L."/>
            <person name="Zhong D."/>
            <person name="Zimmer A."/>
            <person name="Zwirko Z."/>
            <person name="Jaffe D.B."/>
            <person name="Alvarez P."/>
            <person name="Brockman W."/>
            <person name="Butler J."/>
            <person name="Chin C."/>
            <person name="Gnerre S."/>
            <person name="Grabherr M."/>
            <person name="Kleber M."/>
            <person name="Mauceli E."/>
            <person name="MacCallum I."/>
        </authorList>
    </citation>
    <scope>NUCLEOTIDE SEQUENCE [LARGE SCALE GENOMIC DNA]</scope>
    <source>
        <strain evidence="2">Tucson 14030-0811.24</strain>
    </source>
</reference>
<evidence type="ECO:0000313" key="1">
    <source>
        <dbReference type="EMBL" id="KRG00398.1"/>
    </source>
</evidence>
<dbReference type="InParanoid" id="A0A0Q9X6G0"/>
<organism evidence="1 2">
    <name type="scientific">Drosophila willistoni</name>
    <name type="common">Fruit fly</name>
    <dbReference type="NCBI Taxonomy" id="7260"/>
    <lineage>
        <taxon>Eukaryota</taxon>
        <taxon>Metazoa</taxon>
        <taxon>Ecdysozoa</taxon>
        <taxon>Arthropoda</taxon>
        <taxon>Hexapoda</taxon>
        <taxon>Insecta</taxon>
        <taxon>Pterygota</taxon>
        <taxon>Neoptera</taxon>
        <taxon>Endopterygota</taxon>
        <taxon>Diptera</taxon>
        <taxon>Brachycera</taxon>
        <taxon>Muscomorpha</taxon>
        <taxon>Ephydroidea</taxon>
        <taxon>Drosophilidae</taxon>
        <taxon>Drosophila</taxon>
        <taxon>Sophophora</taxon>
    </lineage>
</organism>
<dbReference type="Proteomes" id="UP000007798">
    <property type="component" value="Unassembled WGS sequence"/>
</dbReference>
<proteinExistence type="predicted"/>
<protein>
    <submittedName>
        <fullName evidence="1">Uncharacterized protein</fullName>
    </submittedName>
</protein>